<evidence type="ECO:0008006" key="4">
    <source>
        <dbReference type="Google" id="ProtNLM"/>
    </source>
</evidence>
<feature type="compositionally biased region" description="Basic residues" evidence="1">
    <location>
        <begin position="12"/>
        <end position="21"/>
    </location>
</feature>
<comment type="caution">
    <text evidence="2">The sequence shown here is derived from an EMBL/GenBank/DDBJ whole genome shotgun (WGS) entry which is preliminary data.</text>
</comment>
<name>A0ABQ9M8B6_HEVBR</name>
<feature type="region of interest" description="Disordered" evidence="1">
    <location>
        <begin position="1"/>
        <end position="21"/>
    </location>
</feature>
<gene>
    <name evidence="2" type="ORF">P3X46_013727</name>
</gene>
<reference evidence="2 3" key="1">
    <citation type="journal article" date="2023" name="Plant Biotechnol. J.">
        <title>Chromosome-level wild Hevea brasiliensis genome provides new tools for genomic-assisted breeding and valuable loci to elevate rubber yield.</title>
        <authorList>
            <person name="Cheng H."/>
            <person name="Song X."/>
            <person name="Hu Y."/>
            <person name="Wu T."/>
            <person name="Yang Q."/>
            <person name="An Z."/>
            <person name="Feng S."/>
            <person name="Deng Z."/>
            <person name="Wu W."/>
            <person name="Zeng X."/>
            <person name="Tu M."/>
            <person name="Wang X."/>
            <person name="Huang H."/>
        </authorList>
    </citation>
    <scope>NUCLEOTIDE SEQUENCE [LARGE SCALE GENOMIC DNA]</scope>
    <source>
        <strain evidence="2">MT/VB/25A 57/8</strain>
    </source>
</reference>
<evidence type="ECO:0000256" key="1">
    <source>
        <dbReference type="SAM" id="MobiDB-lite"/>
    </source>
</evidence>
<proteinExistence type="predicted"/>
<protein>
    <recommendedName>
        <fullName evidence="4">Retrotransposon gag domain-containing protein</fullName>
    </recommendedName>
</protein>
<accession>A0ABQ9M8B6</accession>
<dbReference type="EMBL" id="JARPOI010000008">
    <property type="protein sequence ID" value="KAJ9175146.1"/>
    <property type="molecule type" value="Genomic_DNA"/>
</dbReference>
<evidence type="ECO:0000313" key="3">
    <source>
        <dbReference type="Proteomes" id="UP001174677"/>
    </source>
</evidence>
<dbReference type="Proteomes" id="UP001174677">
    <property type="component" value="Chromosome 8"/>
</dbReference>
<organism evidence="2 3">
    <name type="scientific">Hevea brasiliensis</name>
    <name type="common">Para rubber tree</name>
    <name type="synonym">Siphonia brasiliensis</name>
    <dbReference type="NCBI Taxonomy" id="3981"/>
    <lineage>
        <taxon>Eukaryota</taxon>
        <taxon>Viridiplantae</taxon>
        <taxon>Streptophyta</taxon>
        <taxon>Embryophyta</taxon>
        <taxon>Tracheophyta</taxon>
        <taxon>Spermatophyta</taxon>
        <taxon>Magnoliopsida</taxon>
        <taxon>eudicotyledons</taxon>
        <taxon>Gunneridae</taxon>
        <taxon>Pentapetalae</taxon>
        <taxon>rosids</taxon>
        <taxon>fabids</taxon>
        <taxon>Malpighiales</taxon>
        <taxon>Euphorbiaceae</taxon>
        <taxon>Crotonoideae</taxon>
        <taxon>Micrandreae</taxon>
        <taxon>Hevea</taxon>
    </lineage>
</organism>
<evidence type="ECO:0000313" key="2">
    <source>
        <dbReference type="EMBL" id="KAJ9175146.1"/>
    </source>
</evidence>
<sequence length="254" mass="28323">MPPKIAANKGRCVNRGRGTRRIRLSDVGRPHRDPAVPLLPLEEVADHDELHKGRDEHSDSASHGIVSGVYVAPTPPHPPVPTIAPPVPPTVAPPIPLVAPPIPPTAPPVPPVVTTLILSIVPTIPFQMNPDLGAFVAQVVTIAVIAKHRDLWEVVKLARCLGAYDFDSSLDADAVEKWLRMIIKVFDMMKLADADRVNNQEYLTESYRKGKQDAFFRLIQGSLIVREYVDQFEDLYYFVFDILPFEEAKCDRFR</sequence>
<keyword evidence="3" id="KW-1185">Reference proteome</keyword>